<dbReference type="GO" id="GO:0043190">
    <property type="term" value="C:ATP-binding cassette (ABC) transporter complex"/>
    <property type="evidence" value="ECO:0007669"/>
    <property type="project" value="TreeGrafter"/>
</dbReference>
<dbReference type="EMBL" id="UINC01054303">
    <property type="protein sequence ID" value="SVB71844.1"/>
    <property type="molecule type" value="Genomic_DNA"/>
</dbReference>
<proteinExistence type="predicted"/>
<evidence type="ECO:0000313" key="5">
    <source>
        <dbReference type="EMBL" id="SVB71844.1"/>
    </source>
</evidence>
<dbReference type="GO" id="GO:0016887">
    <property type="term" value="F:ATP hydrolysis activity"/>
    <property type="evidence" value="ECO:0007669"/>
    <property type="project" value="InterPro"/>
</dbReference>
<dbReference type="InterPro" id="IPR027417">
    <property type="entry name" value="P-loop_NTPase"/>
</dbReference>
<protein>
    <recommendedName>
        <fullName evidence="4">ABC transporter domain-containing protein</fullName>
    </recommendedName>
</protein>
<dbReference type="InterPro" id="IPR003439">
    <property type="entry name" value="ABC_transporter-like_ATP-bd"/>
</dbReference>
<evidence type="ECO:0000256" key="1">
    <source>
        <dbReference type="ARBA" id="ARBA00022448"/>
    </source>
</evidence>
<dbReference type="GO" id="GO:0042626">
    <property type="term" value="F:ATPase-coupled transmembrane transporter activity"/>
    <property type="evidence" value="ECO:0007669"/>
    <property type="project" value="TreeGrafter"/>
</dbReference>
<dbReference type="InterPro" id="IPR050095">
    <property type="entry name" value="ECF_ABC_transporter_ATP-bd"/>
</dbReference>
<dbReference type="Pfam" id="PF00005">
    <property type="entry name" value="ABC_tran"/>
    <property type="match status" value="1"/>
</dbReference>
<sequence length="84" mass="9107">MSATKPSKVKTLGKAFAIFTKTIVQMNDISASYDSKNYVLKDIRMSVDRGSNYAIVGQSGSGKSTLLRLINGMMNPSKGKIMVD</sequence>
<feature type="non-terminal residue" evidence="5">
    <location>
        <position position="84"/>
    </location>
</feature>
<evidence type="ECO:0000259" key="4">
    <source>
        <dbReference type="Pfam" id="PF00005"/>
    </source>
</evidence>
<gene>
    <name evidence="5" type="ORF">METZ01_LOCUS224698</name>
</gene>
<evidence type="ECO:0000256" key="2">
    <source>
        <dbReference type="ARBA" id="ARBA00022741"/>
    </source>
</evidence>
<evidence type="ECO:0000256" key="3">
    <source>
        <dbReference type="ARBA" id="ARBA00022840"/>
    </source>
</evidence>
<name>A0A382GB34_9ZZZZ</name>
<reference evidence="5" key="1">
    <citation type="submission" date="2018-05" db="EMBL/GenBank/DDBJ databases">
        <authorList>
            <person name="Lanie J.A."/>
            <person name="Ng W.-L."/>
            <person name="Kazmierczak K.M."/>
            <person name="Andrzejewski T.M."/>
            <person name="Davidsen T.M."/>
            <person name="Wayne K.J."/>
            <person name="Tettelin H."/>
            <person name="Glass J.I."/>
            <person name="Rusch D."/>
            <person name="Podicherti R."/>
            <person name="Tsui H.-C.T."/>
            <person name="Winkler M.E."/>
        </authorList>
    </citation>
    <scope>NUCLEOTIDE SEQUENCE</scope>
</reference>
<accession>A0A382GB34</accession>
<dbReference type="PANTHER" id="PTHR43553">
    <property type="entry name" value="HEAVY METAL TRANSPORTER"/>
    <property type="match status" value="1"/>
</dbReference>
<dbReference type="SUPFAM" id="SSF52540">
    <property type="entry name" value="P-loop containing nucleoside triphosphate hydrolases"/>
    <property type="match status" value="1"/>
</dbReference>
<feature type="domain" description="ABC transporter" evidence="4">
    <location>
        <begin position="40"/>
        <end position="83"/>
    </location>
</feature>
<keyword evidence="2" id="KW-0547">Nucleotide-binding</keyword>
<dbReference type="Gene3D" id="3.40.50.300">
    <property type="entry name" value="P-loop containing nucleotide triphosphate hydrolases"/>
    <property type="match status" value="1"/>
</dbReference>
<keyword evidence="3" id="KW-0067">ATP-binding</keyword>
<dbReference type="AlphaFoldDB" id="A0A382GB34"/>
<keyword evidence="1" id="KW-0813">Transport</keyword>
<dbReference type="GO" id="GO:0005524">
    <property type="term" value="F:ATP binding"/>
    <property type="evidence" value="ECO:0007669"/>
    <property type="project" value="UniProtKB-KW"/>
</dbReference>
<organism evidence="5">
    <name type="scientific">marine metagenome</name>
    <dbReference type="NCBI Taxonomy" id="408172"/>
    <lineage>
        <taxon>unclassified sequences</taxon>
        <taxon>metagenomes</taxon>
        <taxon>ecological metagenomes</taxon>
    </lineage>
</organism>